<keyword evidence="2" id="KW-1185">Reference proteome</keyword>
<sequence>MTWLRAQGYPLLKGVTAFWLSQLQQDAYTHDGMLVFNLCNSPEHGPTTFACTHYQQLLHQLFATILSLGLLASDSTAFLTNVSATLAALDKGLHISSWGGVREWKLQPAKATTSKTTRTGTCRTCGTSTRAYRSRRSRPRPRSSAASPTQPSSAVVTNLWSRGPGNGPDANAGWEKVWRVAYWGVMFVNKEGKVSKRFNSNSGVV</sequence>
<protein>
    <submittedName>
        <fullName evidence="1">Glycoside hydrolase family 95 protein</fullName>
    </submittedName>
</protein>
<organism evidence="1 2">
    <name type="scientific">Cenococcum geophilum 1.58</name>
    <dbReference type="NCBI Taxonomy" id="794803"/>
    <lineage>
        <taxon>Eukaryota</taxon>
        <taxon>Fungi</taxon>
        <taxon>Dikarya</taxon>
        <taxon>Ascomycota</taxon>
        <taxon>Pezizomycotina</taxon>
        <taxon>Dothideomycetes</taxon>
        <taxon>Pleosporomycetidae</taxon>
        <taxon>Gloniales</taxon>
        <taxon>Gloniaceae</taxon>
        <taxon>Cenococcum</taxon>
    </lineage>
</organism>
<evidence type="ECO:0000313" key="1">
    <source>
        <dbReference type="EMBL" id="OCK87345.1"/>
    </source>
</evidence>
<proteinExistence type="predicted"/>
<accession>A0ACC8EM60</accession>
<dbReference type="Proteomes" id="UP000250078">
    <property type="component" value="Unassembled WGS sequence"/>
</dbReference>
<keyword evidence="1" id="KW-0378">Hydrolase</keyword>
<evidence type="ECO:0000313" key="2">
    <source>
        <dbReference type="Proteomes" id="UP000250078"/>
    </source>
</evidence>
<reference evidence="1 2" key="1">
    <citation type="journal article" date="2016" name="Nat. Commun.">
        <title>Ectomycorrhizal ecology is imprinted in the genome of the dominant symbiotic fungus Cenococcum geophilum.</title>
        <authorList>
            <consortium name="DOE Joint Genome Institute"/>
            <person name="Peter M."/>
            <person name="Kohler A."/>
            <person name="Ohm R.A."/>
            <person name="Kuo A."/>
            <person name="Krutzmann J."/>
            <person name="Morin E."/>
            <person name="Arend M."/>
            <person name="Barry K.W."/>
            <person name="Binder M."/>
            <person name="Choi C."/>
            <person name="Clum A."/>
            <person name="Copeland A."/>
            <person name="Grisel N."/>
            <person name="Haridas S."/>
            <person name="Kipfer T."/>
            <person name="LaButti K."/>
            <person name="Lindquist E."/>
            <person name="Lipzen A."/>
            <person name="Maire R."/>
            <person name="Meier B."/>
            <person name="Mihaltcheva S."/>
            <person name="Molinier V."/>
            <person name="Murat C."/>
            <person name="Poggeler S."/>
            <person name="Quandt C.A."/>
            <person name="Sperisen C."/>
            <person name="Tritt A."/>
            <person name="Tisserant E."/>
            <person name="Crous P.W."/>
            <person name="Henrissat B."/>
            <person name="Nehls U."/>
            <person name="Egli S."/>
            <person name="Spatafora J.W."/>
            <person name="Grigoriev I.V."/>
            <person name="Martin F.M."/>
        </authorList>
    </citation>
    <scope>NUCLEOTIDE SEQUENCE [LARGE SCALE GENOMIC DNA]</scope>
    <source>
        <strain evidence="1 2">1.58</strain>
    </source>
</reference>
<dbReference type="EMBL" id="KV748262">
    <property type="protein sequence ID" value="OCK87345.1"/>
    <property type="molecule type" value="Genomic_DNA"/>
</dbReference>
<gene>
    <name evidence="1" type="ORF">K441DRAFT_670908</name>
</gene>
<name>A0ACC8EM60_9PEZI</name>